<dbReference type="NCBIfam" id="TIGR00738">
    <property type="entry name" value="rrf2_super"/>
    <property type="match status" value="1"/>
</dbReference>
<evidence type="ECO:0000313" key="2">
    <source>
        <dbReference type="Proteomes" id="UP000516349"/>
    </source>
</evidence>
<dbReference type="InterPro" id="IPR036388">
    <property type="entry name" value="WH-like_DNA-bd_sf"/>
</dbReference>
<evidence type="ECO:0000313" key="1">
    <source>
        <dbReference type="EMBL" id="QNT78861.1"/>
    </source>
</evidence>
<dbReference type="InterPro" id="IPR014290">
    <property type="entry name" value="SUF_FeS_clus_asmbl_reg"/>
</dbReference>
<proteinExistence type="predicted"/>
<dbReference type="PROSITE" id="PS51197">
    <property type="entry name" value="HTH_RRF2_2"/>
    <property type="match status" value="1"/>
</dbReference>
<dbReference type="PANTHER" id="PTHR33221:SF2">
    <property type="entry name" value="TRANSCRIPTIONAL REGULATOR"/>
    <property type="match status" value="1"/>
</dbReference>
<dbReference type="SUPFAM" id="SSF46785">
    <property type="entry name" value="Winged helix' DNA-binding domain"/>
    <property type="match status" value="1"/>
</dbReference>
<protein>
    <submittedName>
        <fullName evidence="1">HTH-type transcriptional regulator IscR</fullName>
    </submittedName>
</protein>
<dbReference type="NCBIfam" id="TIGR02944">
    <property type="entry name" value="suf_reg_Xantho"/>
    <property type="match status" value="1"/>
</dbReference>
<sequence length="191" mass="20828">MFKVSKLVDYAVIILTHLAEQEGVSTVPAISRHTDVPEPTVAKVLKILSLSSLVSSKRGIHGGYKIVSPLYHITVAQVVKAIEGNIDIAACVEGQPCKAHPNCQIYGGWDIVDKAIKKVMNTITLAEMSLYFIPRSKHDALGRERNLQNNDDACSFSCGGEASCEMYCDEKHCGPGVMKKPVMDVVGRQKD</sequence>
<gene>
    <name evidence="1" type="primary">iscR_1</name>
    <name evidence="1" type="ORF">JGUZn3_16400</name>
</gene>
<dbReference type="PROSITE" id="PS01332">
    <property type="entry name" value="HTH_RRF2_1"/>
    <property type="match status" value="1"/>
</dbReference>
<organism evidence="1 2">
    <name type="scientific">Entomobacter blattae</name>
    <dbReference type="NCBI Taxonomy" id="2762277"/>
    <lineage>
        <taxon>Bacteria</taxon>
        <taxon>Pseudomonadati</taxon>
        <taxon>Pseudomonadota</taxon>
        <taxon>Alphaproteobacteria</taxon>
        <taxon>Acetobacterales</taxon>
        <taxon>Acetobacteraceae</taxon>
        <taxon>Entomobacter</taxon>
    </lineage>
</organism>
<dbReference type="RefSeq" id="WP_203413085.1">
    <property type="nucleotide sequence ID" value="NZ_CP060244.1"/>
</dbReference>
<keyword evidence="2" id="KW-1185">Reference proteome</keyword>
<dbReference type="EMBL" id="CP060244">
    <property type="protein sequence ID" value="QNT78861.1"/>
    <property type="molecule type" value="Genomic_DNA"/>
</dbReference>
<dbReference type="InterPro" id="IPR036390">
    <property type="entry name" value="WH_DNA-bd_sf"/>
</dbReference>
<dbReference type="PANTHER" id="PTHR33221">
    <property type="entry name" value="WINGED HELIX-TURN-HELIX TRANSCRIPTIONAL REGULATOR, RRF2 FAMILY"/>
    <property type="match status" value="1"/>
</dbReference>
<dbReference type="AlphaFoldDB" id="A0A7H1NSV1"/>
<dbReference type="GO" id="GO:0005829">
    <property type="term" value="C:cytosol"/>
    <property type="evidence" value="ECO:0007669"/>
    <property type="project" value="TreeGrafter"/>
</dbReference>
<dbReference type="Gene3D" id="1.10.10.10">
    <property type="entry name" value="Winged helix-like DNA-binding domain superfamily/Winged helix DNA-binding domain"/>
    <property type="match status" value="1"/>
</dbReference>
<accession>A0A7H1NSV1</accession>
<dbReference type="GO" id="GO:0003700">
    <property type="term" value="F:DNA-binding transcription factor activity"/>
    <property type="evidence" value="ECO:0007669"/>
    <property type="project" value="TreeGrafter"/>
</dbReference>
<reference evidence="1 2" key="1">
    <citation type="submission" date="2020-08" db="EMBL/GenBank/DDBJ databases">
        <title>Complete genome sequence of Entomobacter blattae G55GP.</title>
        <authorList>
            <person name="Poehlein A."/>
            <person name="Guzman J."/>
            <person name="Daniel R."/>
            <person name="Vilcinskas A."/>
        </authorList>
    </citation>
    <scope>NUCLEOTIDE SEQUENCE [LARGE SCALE GENOMIC DNA]</scope>
    <source>
        <strain evidence="1 2">G55GP</strain>
    </source>
</reference>
<name>A0A7H1NSV1_9PROT</name>
<dbReference type="Proteomes" id="UP000516349">
    <property type="component" value="Chromosome"/>
</dbReference>
<dbReference type="Pfam" id="PF02082">
    <property type="entry name" value="Rrf2"/>
    <property type="match status" value="1"/>
</dbReference>
<dbReference type="InterPro" id="IPR030489">
    <property type="entry name" value="TR_Rrf2-type_CS"/>
</dbReference>
<dbReference type="InterPro" id="IPR000944">
    <property type="entry name" value="Tscrpt_reg_Rrf2"/>
</dbReference>
<dbReference type="KEGG" id="ebla:JGUZn3_16400"/>